<feature type="transmembrane region" description="Helical" evidence="5">
    <location>
        <begin position="101"/>
        <end position="128"/>
    </location>
</feature>
<comment type="caution">
    <text evidence="6">The sequence shown here is derived from an EMBL/GenBank/DDBJ whole genome shotgun (WGS) entry which is preliminary data.</text>
</comment>
<keyword evidence="5" id="KW-0813">Transport</keyword>
<sequence>MKTKQELTIVEHLTEFRSRFIWTISFFFISFLVSLYFSSSIYQFLTQGFSQKLIVLGPNDILWIYINLASLVAFTLTLPFLTYQVWAFILPALDKAEARSAFWYIPAVFLCFVAGLLFGFYLVSPALLQVLLSFGEGLFDTRLTAQNYLAFLLHTTLPMAVVFEIPVLVAFLTSIGILHPLFLVQYRRHAYFSLLVVAVIITPADFTSDLAMTVPLLFIYEVSVGISRWLYRRKEKRRTGYGNLT</sequence>
<organism evidence="6 7">
    <name type="scientific">Streptococcus acidominimus</name>
    <dbReference type="NCBI Taxonomy" id="1326"/>
    <lineage>
        <taxon>Bacteria</taxon>
        <taxon>Bacillati</taxon>
        <taxon>Bacillota</taxon>
        <taxon>Bacilli</taxon>
        <taxon>Lactobacillales</taxon>
        <taxon>Streptococcaceae</taxon>
        <taxon>Streptococcus</taxon>
    </lineage>
</organism>
<dbReference type="AlphaFoldDB" id="A0A4Y9FSL2"/>
<evidence type="ECO:0000313" key="7">
    <source>
        <dbReference type="Proteomes" id="UP000297747"/>
    </source>
</evidence>
<protein>
    <recommendedName>
        <fullName evidence="5">Sec-independent protein translocase protein TatC</fullName>
    </recommendedName>
</protein>
<keyword evidence="3 5" id="KW-1133">Transmembrane helix</keyword>
<gene>
    <name evidence="5 6" type="primary">tatC</name>
    <name evidence="6" type="ORF">E4U01_02005</name>
</gene>
<dbReference type="GO" id="GO:0033281">
    <property type="term" value="C:TAT protein transport complex"/>
    <property type="evidence" value="ECO:0007669"/>
    <property type="project" value="UniProtKB-UniRule"/>
</dbReference>
<evidence type="ECO:0000256" key="4">
    <source>
        <dbReference type="ARBA" id="ARBA00023136"/>
    </source>
</evidence>
<evidence type="ECO:0000256" key="2">
    <source>
        <dbReference type="ARBA" id="ARBA00022692"/>
    </source>
</evidence>
<dbReference type="GO" id="GO:0009977">
    <property type="term" value="F:proton motive force dependent protein transmembrane transporter activity"/>
    <property type="evidence" value="ECO:0007669"/>
    <property type="project" value="TreeGrafter"/>
</dbReference>
<comment type="function">
    <text evidence="5">Part of the twin-arginine translocation (Tat) system that transports large folded proteins containing a characteristic twin-arginine motif in their signal peptide across membranes.</text>
</comment>
<dbReference type="Pfam" id="PF00902">
    <property type="entry name" value="TatC"/>
    <property type="match status" value="1"/>
</dbReference>
<keyword evidence="4 5" id="KW-0472">Membrane</keyword>
<comment type="subunit">
    <text evidence="5">Forms a complex with TatA.</text>
</comment>
<evidence type="ECO:0000256" key="1">
    <source>
        <dbReference type="ARBA" id="ARBA00004141"/>
    </source>
</evidence>
<evidence type="ECO:0000313" key="6">
    <source>
        <dbReference type="EMBL" id="TFU31530.1"/>
    </source>
</evidence>
<keyword evidence="2 5" id="KW-0812">Transmembrane</keyword>
<dbReference type="EMBL" id="SPQA01000004">
    <property type="protein sequence ID" value="TFU31530.1"/>
    <property type="molecule type" value="Genomic_DNA"/>
</dbReference>
<reference evidence="6 7" key="1">
    <citation type="submission" date="2019-03" db="EMBL/GenBank/DDBJ databases">
        <title>Diversity of the mouse oral microbiome.</title>
        <authorList>
            <person name="Joseph S."/>
            <person name="Aduse-Opoku J."/>
            <person name="Curtis M."/>
            <person name="Wade W."/>
            <person name="Hashim A."/>
        </authorList>
    </citation>
    <scope>NUCLEOTIDE SEQUENCE [LARGE SCALE GENOMIC DNA]</scope>
    <source>
        <strain evidence="6 7">HT4</strain>
    </source>
</reference>
<dbReference type="PANTHER" id="PTHR30371:SF4">
    <property type="entry name" value="SEC-INDEPENDENT PROTEIN TRANSLOCASE PROTEIN TATCD"/>
    <property type="match status" value="1"/>
</dbReference>
<dbReference type="NCBIfam" id="TIGR00945">
    <property type="entry name" value="tatC"/>
    <property type="match status" value="1"/>
</dbReference>
<evidence type="ECO:0000256" key="3">
    <source>
        <dbReference type="ARBA" id="ARBA00022989"/>
    </source>
</evidence>
<comment type="similarity">
    <text evidence="5">Belongs to the TatC family.</text>
</comment>
<feature type="transmembrane region" description="Helical" evidence="5">
    <location>
        <begin position="190"/>
        <end position="206"/>
    </location>
</feature>
<dbReference type="GO" id="GO:0043953">
    <property type="term" value="P:protein transport by the Tat complex"/>
    <property type="evidence" value="ECO:0007669"/>
    <property type="project" value="UniProtKB-UniRule"/>
</dbReference>
<feature type="transmembrane region" description="Helical" evidence="5">
    <location>
        <begin position="20"/>
        <end position="42"/>
    </location>
</feature>
<dbReference type="InterPro" id="IPR002033">
    <property type="entry name" value="TatC"/>
</dbReference>
<name>A0A4Y9FSL2_STRAI</name>
<accession>A0A4Y9FSL2</accession>
<keyword evidence="5" id="KW-1003">Cell membrane</keyword>
<proteinExistence type="inferred from homology"/>
<dbReference type="PANTHER" id="PTHR30371">
    <property type="entry name" value="SEC-INDEPENDENT PROTEIN TRANSLOCASE PROTEIN TATC"/>
    <property type="match status" value="1"/>
</dbReference>
<keyword evidence="5" id="KW-0653">Protein transport</keyword>
<dbReference type="PRINTS" id="PR01840">
    <property type="entry name" value="TATCFAMILY"/>
</dbReference>
<feature type="transmembrane region" description="Helical" evidence="5">
    <location>
        <begin position="212"/>
        <end position="231"/>
    </location>
</feature>
<feature type="transmembrane region" description="Helical" evidence="5">
    <location>
        <begin position="148"/>
        <end position="178"/>
    </location>
</feature>
<dbReference type="HAMAP" id="MF_00902">
    <property type="entry name" value="TatC"/>
    <property type="match status" value="1"/>
</dbReference>
<dbReference type="GO" id="GO:0065002">
    <property type="term" value="P:intracellular protein transmembrane transport"/>
    <property type="evidence" value="ECO:0007669"/>
    <property type="project" value="TreeGrafter"/>
</dbReference>
<keyword evidence="5" id="KW-0811">Translocation</keyword>
<feature type="transmembrane region" description="Helical" evidence="5">
    <location>
        <begin position="62"/>
        <end position="89"/>
    </location>
</feature>
<dbReference type="Proteomes" id="UP000297747">
    <property type="component" value="Unassembled WGS sequence"/>
</dbReference>
<comment type="subcellular location">
    <subcellularLocation>
        <location evidence="5">Cell membrane</location>
        <topology evidence="5">Multi-pass membrane protein</topology>
    </subcellularLocation>
    <subcellularLocation>
        <location evidence="1">Membrane</location>
        <topology evidence="1">Multi-pass membrane protein</topology>
    </subcellularLocation>
</comment>
<dbReference type="RefSeq" id="WP_135052312.1">
    <property type="nucleotide sequence ID" value="NZ_CAKOCW010000001.1"/>
</dbReference>
<evidence type="ECO:0000256" key="5">
    <source>
        <dbReference type="HAMAP-Rule" id="MF_00902"/>
    </source>
</evidence>